<dbReference type="InterPro" id="IPR013766">
    <property type="entry name" value="Thioredoxin_domain"/>
</dbReference>
<dbReference type="SUPFAM" id="SSF52833">
    <property type="entry name" value="Thioredoxin-like"/>
    <property type="match status" value="1"/>
</dbReference>
<keyword evidence="4" id="KW-0676">Redox-active center</keyword>
<protein>
    <submittedName>
        <fullName evidence="6">Thioredoxin family protein</fullName>
    </submittedName>
</protein>
<dbReference type="PROSITE" id="PS51352">
    <property type="entry name" value="THIOREDOXIN_2"/>
    <property type="match status" value="1"/>
</dbReference>
<organism evidence="6 7">
    <name type="scientific">Gaetbulibacter aestuarii</name>
    <dbReference type="NCBI Taxonomy" id="1502358"/>
    <lineage>
        <taxon>Bacteria</taxon>
        <taxon>Pseudomonadati</taxon>
        <taxon>Bacteroidota</taxon>
        <taxon>Flavobacteriia</taxon>
        <taxon>Flavobacteriales</taxon>
        <taxon>Flavobacteriaceae</taxon>
        <taxon>Gaetbulibacter</taxon>
    </lineage>
</organism>
<evidence type="ECO:0000256" key="4">
    <source>
        <dbReference type="ARBA" id="ARBA00023284"/>
    </source>
</evidence>
<keyword evidence="7" id="KW-1185">Reference proteome</keyword>
<dbReference type="PROSITE" id="PS51257">
    <property type="entry name" value="PROKAR_LIPOPROTEIN"/>
    <property type="match status" value="1"/>
</dbReference>
<evidence type="ECO:0000256" key="2">
    <source>
        <dbReference type="ARBA" id="ARBA00022748"/>
    </source>
</evidence>
<dbReference type="RefSeq" id="WP_344740643.1">
    <property type="nucleotide sequence ID" value="NZ_BAABAY010000001.1"/>
</dbReference>
<evidence type="ECO:0000313" key="7">
    <source>
        <dbReference type="Proteomes" id="UP001610100"/>
    </source>
</evidence>
<gene>
    <name evidence="6" type="ORF">V8G58_06425</name>
</gene>
<dbReference type="Proteomes" id="UP001610100">
    <property type="component" value="Unassembled WGS sequence"/>
</dbReference>
<comment type="subcellular location">
    <subcellularLocation>
        <location evidence="1">Cell envelope</location>
    </subcellularLocation>
</comment>
<keyword evidence="2" id="KW-0201">Cytochrome c-type biogenesis</keyword>
<dbReference type="EMBL" id="JBAWKB010000001">
    <property type="protein sequence ID" value="MFH6771567.1"/>
    <property type="molecule type" value="Genomic_DNA"/>
</dbReference>
<dbReference type="PANTHER" id="PTHR42852:SF6">
    <property type="entry name" value="THIOL:DISULFIDE INTERCHANGE PROTEIN DSBE"/>
    <property type="match status" value="1"/>
</dbReference>
<dbReference type="InterPro" id="IPR036249">
    <property type="entry name" value="Thioredoxin-like_sf"/>
</dbReference>
<evidence type="ECO:0000313" key="6">
    <source>
        <dbReference type="EMBL" id="MFH6771567.1"/>
    </source>
</evidence>
<proteinExistence type="predicted"/>
<dbReference type="CDD" id="cd02966">
    <property type="entry name" value="TlpA_like_family"/>
    <property type="match status" value="1"/>
</dbReference>
<feature type="domain" description="Thioredoxin" evidence="5">
    <location>
        <begin position="24"/>
        <end position="162"/>
    </location>
</feature>
<comment type="caution">
    <text evidence="6">The sequence shown here is derived from an EMBL/GenBank/DDBJ whole genome shotgun (WGS) entry which is preliminary data.</text>
</comment>
<dbReference type="InterPro" id="IPR012336">
    <property type="entry name" value="Thioredoxin-like_fold"/>
</dbReference>
<dbReference type="InterPro" id="IPR050553">
    <property type="entry name" value="Thioredoxin_ResA/DsbE_sf"/>
</dbReference>
<dbReference type="Pfam" id="PF13905">
    <property type="entry name" value="Thioredoxin_8"/>
    <property type="match status" value="1"/>
</dbReference>
<evidence type="ECO:0000256" key="1">
    <source>
        <dbReference type="ARBA" id="ARBA00004196"/>
    </source>
</evidence>
<dbReference type="PANTHER" id="PTHR42852">
    <property type="entry name" value="THIOL:DISULFIDE INTERCHANGE PROTEIN DSBE"/>
    <property type="match status" value="1"/>
</dbReference>
<keyword evidence="3" id="KW-1015">Disulfide bond</keyword>
<name>A0ABW7N278_9FLAO</name>
<dbReference type="Gene3D" id="3.40.30.10">
    <property type="entry name" value="Glutaredoxin"/>
    <property type="match status" value="1"/>
</dbReference>
<evidence type="ECO:0000256" key="3">
    <source>
        <dbReference type="ARBA" id="ARBA00023157"/>
    </source>
</evidence>
<accession>A0ABW7N278</accession>
<evidence type="ECO:0000259" key="5">
    <source>
        <dbReference type="PROSITE" id="PS51352"/>
    </source>
</evidence>
<sequence length="162" mass="18441">MKTYTFLLVSLMGFLSCKSAPDPTQFSEAALNDTFISLDGSSVPFKDILKKHQGETLFIEVWASWCGDCLKGMPTVKEIQSQYPDVTYVFLSLDRNQEAWKKGIKKYQVNGEHYFMQSGWKGPFGAFLDLDWIPRYIVVDKSGTISLYNAEKATDNRITQNL</sequence>
<reference evidence="6 7" key="1">
    <citation type="submission" date="2024-02" db="EMBL/GenBank/DDBJ databases">
        <title>A Gaetbulibacter species isolated from tidal flats and genomic insights of their niches.</title>
        <authorList>
            <person name="Ye Y."/>
        </authorList>
    </citation>
    <scope>NUCLEOTIDE SEQUENCE [LARGE SCALE GENOMIC DNA]</scope>
    <source>
        <strain evidence="6 7">KYW382</strain>
    </source>
</reference>